<sequence>MTTLAQSLPQIKVFDGADFHTVTAVGTTGEFESFWLDETLVLVQMHTGEVRKYQSSSDVEVLWQVGANDASGEPLFEYDTVLLDDREYVVGWDPEALGFSLFSEERNERRPLTLAVAAQTRKTGNWLCIS</sequence>
<accession>A0A1G9KPN1</accession>
<dbReference type="AlphaFoldDB" id="A0A1G9KPN1"/>
<reference evidence="1 2" key="1">
    <citation type="submission" date="2016-10" db="EMBL/GenBank/DDBJ databases">
        <authorList>
            <person name="de Groot N.N."/>
        </authorList>
    </citation>
    <scope>NUCLEOTIDE SEQUENCE [LARGE SCALE GENOMIC DNA]</scope>
    <source>
        <strain evidence="1 2">DSM 21668</strain>
    </source>
</reference>
<proteinExistence type="predicted"/>
<evidence type="ECO:0000313" key="2">
    <source>
        <dbReference type="Proteomes" id="UP000198901"/>
    </source>
</evidence>
<dbReference type="RefSeq" id="WP_093198804.1">
    <property type="nucleotide sequence ID" value="NZ_FNGS01000002.1"/>
</dbReference>
<dbReference type="STRING" id="563176.SAMN04488090_1097"/>
<keyword evidence="2" id="KW-1185">Reference proteome</keyword>
<dbReference type="Proteomes" id="UP000198901">
    <property type="component" value="Unassembled WGS sequence"/>
</dbReference>
<evidence type="ECO:0000313" key="1">
    <source>
        <dbReference type="EMBL" id="SDL51659.1"/>
    </source>
</evidence>
<dbReference type="EMBL" id="FNGS01000002">
    <property type="protein sequence ID" value="SDL51659.1"/>
    <property type="molecule type" value="Genomic_DNA"/>
</dbReference>
<protein>
    <submittedName>
        <fullName evidence="1">Uncharacterized protein</fullName>
    </submittedName>
</protein>
<gene>
    <name evidence="1" type="ORF">SAMN04488090_1097</name>
</gene>
<name>A0A1G9KPN1_9BACT</name>
<organism evidence="1 2">
    <name type="scientific">Siphonobacter aquaeclarae</name>
    <dbReference type="NCBI Taxonomy" id="563176"/>
    <lineage>
        <taxon>Bacteria</taxon>
        <taxon>Pseudomonadati</taxon>
        <taxon>Bacteroidota</taxon>
        <taxon>Cytophagia</taxon>
        <taxon>Cytophagales</taxon>
        <taxon>Cytophagaceae</taxon>
        <taxon>Siphonobacter</taxon>
    </lineage>
</organism>